<gene>
    <name evidence="2" type="ORF">JOF55_000424</name>
</gene>
<protein>
    <recommendedName>
        <fullName evidence="1">Polysaccharide pyruvyl transferase domain-containing protein</fullName>
    </recommendedName>
</protein>
<feature type="domain" description="Polysaccharide pyruvyl transferase" evidence="1">
    <location>
        <begin position="186"/>
        <end position="223"/>
    </location>
</feature>
<name>A0AAE3Z8F5_9ACTN</name>
<evidence type="ECO:0000259" key="1">
    <source>
        <dbReference type="Pfam" id="PF04230"/>
    </source>
</evidence>
<dbReference type="Proteomes" id="UP001180845">
    <property type="component" value="Unassembled WGS sequence"/>
</dbReference>
<evidence type="ECO:0000313" key="2">
    <source>
        <dbReference type="EMBL" id="MDR7300243.1"/>
    </source>
</evidence>
<comment type="caution">
    <text evidence="2">The sequence shown here is derived from an EMBL/GenBank/DDBJ whole genome shotgun (WGS) entry which is preliminary data.</text>
</comment>
<dbReference type="InterPro" id="IPR007345">
    <property type="entry name" value="Polysacch_pyruvyl_Trfase"/>
</dbReference>
<reference evidence="2" key="1">
    <citation type="submission" date="2023-07" db="EMBL/GenBank/DDBJ databases">
        <title>Sequencing the genomes of 1000 actinobacteria strains.</title>
        <authorList>
            <person name="Klenk H.-P."/>
        </authorList>
    </citation>
    <scope>NUCLEOTIDE SEQUENCE</scope>
    <source>
        <strain evidence="2">DSM 45977</strain>
    </source>
</reference>
<accession>A0AAE3Z8F5</accession>
<dbReference type="Pfam" id="PF04230">
    <property type="entry name" value="PS_pyruv_trans"/>
    <property type="match status" value="1"/>
</dbReference>
<dbReference type="RefSeq" id="WP_310268682.1">
    <property type="nucleotide sequence ID" value="NZ_JAVDXW010000001.1"/>
</dbReference>
<dbReference type="EMBL" id="JAVDXW010000001">
    <property type="protein sequence ID" value="MDR7300243.1"/>
    <property type="molecule type" value="Genomic_DNA"/>
</dbReference>
<sequence>MRVLITGWPSFLHGEATAGDVAAMERVTAEVAAAGIPCESAWSPGFAPDALSLDEASCTDYTDVVFVCGPAHGRQVRELHRCYARCRRLAIGVSIVDHHDPAVTGFHAVLARDGPGTEPTRDIALGRGAPRAPVAGVVLAPGQPEYSGRRLHDSVHECLGSWLARLDCAPLPLDTRLDSRDWRLCSTPEQFTSLIARADVVVTSRLHGLVFALQQGVPALAVDPVSEGGKVTAQAAAWDWPAVVSAENLVNGEESTSALLDRWWSWCLSPEARALAGRRAETGADPSATSLSKLVELLRRAPITSP</sequence>
<keyword evidence="3" id="KW-1185">Reference proteome</keyword>
<evidence type="ECO:0000313" key="3">
    <source>
        <dbReference type="Proteomes" id="UP001180845"/>
    </source>
</evidence>
<organism evidence="2 3">
    <name type="scientific">Haloactinomyces albus</name>
    <dbReference type="NCBI Taxonomy" id="1352928"/>
    <lineage>
        <taxon>Bacteria</taxon>
        <taxon>Bacillati</taxon>
        <taxon>Actinomycetota</taxon>
        <taxon>Actinomycetes</taxon>
        <taxon>Actinopolysporales</taxon>
        <taxon>Actinopolysporaceae</taxon>
        <taxon>Haloactinomyces</taxon>
    </lineage>
</organism>
<proteinExistence type="predicted"/>
<dbReference type="AlphaFoldDB" id="A0AAE3Z8F5"/>